<comment type="caution">
    <text evidence="8">The sequence shown here is derived from an EMBL/GenBank/DDBJ whole genome shotgun (WGS) entry which is preliminary data.</text>
</comment>
<dbReference type="PANTHER" id="PTHR37984:SF5">
    <property type="entry name" value="PROTEIN NYNRIN-LIKE"/>
    <property type="match status" value="1"/>
</dbReference>
<organism evidence="8 9">
    <name type="scientific">Cardamine amara subsp. amara</name>
    <dbReference type="NCBI Taxonomy" id="228776"/>
    <lineage>
        <taxon>Eukaryota</taxon>
        <taxon>Viridiplantae</taxon>
        <taxon>Streptophyta</taxon>
        <taxon>Embryophyta</taxon>
        <taxon>Tracheophyta</taxon>
        <taxon>Spermatophyta</taxon>
        <taxon>Magnoliopsida</taxon>
        <taxon>eudicotyledons</taxon>
        <taxon>Gunneridae</taxon>
        <taxon>Pentapetalae</taxon>
        <taxon>rosids</taxon>
        <taxon>malvids</taxon>
        <taxon>Brassicales</taxon>
        <taxon>Brassicaceae</taxon>
        <taxon>Cardamineae</taxon>
        <taxon>Cardamine</taxon>
    </lineage>
</organism>
<name>A0ABD1BIK3_CARAN</name>
<dbReference type="FunFam" id="1.10.340.70:FF:000001">
    <property type="entry name" value="Retrovirus-related Pol polyprotein from transposon gypsy-like Protein"/>
    <property type="match status" value="1"/>
</dbReference>
<protein>
    <recommendedName>
        <fullName evidence="7">Integrase catalytic domain-containing protein</fullName>
    </recommendedName>
</protein>
<dbReference type="PROSITE" id="PS50994">
    <property type="entry name" value="INTEGRASE"/>
    <property type="match status" value="1"/>
</dbReference>
<evidence type="ECO:0000256" key="5">
    <source>
        <dbReference type="ARBA" id="ARBA00022801"/>
    </source>
</evidence>
<accession>A0ABD1BIK3</accession>
<evidence type="ECO:0000313" key="9">
    <source>
        <dbReference type="Proteomes" id="UP001558713"/>
    </source>
</evidence>
<keyword evidence="2" id="KW-0548">Nucleotidyltransferase</keyword>
<dbReference type="InterPro" id="IPR050951">
    <property type="entry name" value="Retrovirus_Pol_polyprotein"/>
</dbReference>
<keyword evidence="6" id="KW-0695">RNA-directed DNA polymerase</keyword>
<dbReference type="SUPFAM" id="SSF56672">
    <property type="entry name" value="DNA/RNA polymerases"/>
    <property type="match status" value="1"/>
</dbReference>
<dbReference type="InterPro" id="IPR012337">
    <property type="entry name" value="RNaseH-like_sf"/>
</dbReference>
<feature type="domain" description="Integrase catalytic" evidence="7">
    <location>
        <begin position="250"/>
        <end position="348"/>
    </location>
</feature>
<dbReference type="Pfam" id="PF17917">
    <property type="entry name" value="RT_RNaseH"/>
    <property type="match status" value="1"/>
</dbReference>
<dbReference type="InterPro" id="IPR043502">
    <property type="entry name" value="DNA/RNA_pol_sf"/>
</dbReference>
<evidence type="ECO:0000256" key="3">
    <source>
        <dbReference type="ARBA" id="ARBA00022722"/>
    </source>
</evidence>
<evidence type="ECO:0000256" key="1">
    <source>
        <dbReference type="ARBA" id="ARBA00022679"/>
    </source>
</evidence>
<proteinExistence type="predicted"/>
<keyword evidence="1" id="KW-0808">Transferase</keyword>
<dbReference type="InterPro" id="IPR041588">
    <property type="entry name" value="Integrase_H2C2"/>
</dbReference>
<evidence type="ECO:0000256" key="4">
    <source>
        <dbReference type="ARBA" id="ARBA00022759"/>
    </source>
</evidence>
<keyword evidence="5" id="KW-0378">Hydrolase</keyword>
<dbReference type="EMBL" id="JBANAX010000303">
    <property type="protein sequence ID" value="KAL1214696.1"/>
    <property type="molecule type" value="Genomic_DNA"/>
</dbReference>
<dbReference type="GO" id="GO:0003964">
    <property type="term" value="F:RNA-directed DNA polymerase activity"/>
    <property type="evidence" value="ECO:0007669"/>
    <property type="project" value="UniProtKB-KW"/>
</dbReference>
<sequence>MQRGKVIAYASRQLRKHESNYPTHDLEMAAVVFALKIWRSYLYGGKVHVFTDHKSLKYIFTQPELNLRQRRWMELVADYDLEIAYHPGKANLVADALSRKRVALARKHEVESLVSEISKLRLCVISQEPLGLEATNQADLLSRVKVAQEKDEALVKASREAGSEYQVSTNGTILVSGRVCVPPNEDLRREILSEAHSSMFSIHPGATKMYRDLKRYYHWVGMKKDVANWVAACNVCQLVKAEHQVPSVLLRSLPIPEWKWDMITMDFVVGLPVSRTKDAIWVIVDRLTKCARFLAIKKTDGAMVLARKYVQEIVRLYGVLVSIVSDRDPKFTSKFGKHFGRRWGRGCT</sequence>
<dbReference type="InterPro" id="IPR041373">
    <property type="entry name" value="RT_RNaseH"/>
</dbReference>
<reference evidence="8 9" key="1">
    <citation type="submission" date="2024-04" db="EMBL/GenBank/DDBJ databases">
        <title>Genome assembly C_amara_ONT_v2.</title>
        <authorList>
            <person name="Yant L."/>
            <person name="Moore C."/>
            <person name="Slenker M."/>
        </authorList>
    </citation>
    <scope>NUCLEOTIDE SEQUENCE [LARGE SCALE GENOMIC DNA]</scope>
    <source>
        <tissue evidence="8">Leaf</tissue>
    </source>
</reference>
<dbReference type="CDD" id="cd09274">
    <property type="entry name" value="RNase_HI_RT_Ty3"/>
    <property type="match status" value="1"/>
</dbReference>
<dbReference type="PANTHER" id="PTHR37984">
    <property type="entry name" value="PROTEIN CBG26694"/>
    <property type="match status" value="1"/>
</dbReference>
<keyword evidence="3" id="KW-0540">Nuclease</keyword>
<dbReference type="InterPro" id="IPR001584">
    <property type="entry name" value="Integrase_cat-core"/>
</dbReference>
<dbReference type="Gene3D" id="3.30.420.10">
    <property type="entry name" value="Ribonuclease H-like superfamily/Ribonuclease H"/>
    <property type="match status" value="1"/>
</dbReference>
<gene>
    <name evidence="8" type="ORF">V5N11_010584</name>
</gene>
<dbReference type="Gene3D" id="1.10.340.70">
    <property type="match status" value="1"/>
</dbReference>
<dbReference type="AlphaFoldDB" id="A0ABD1BIK3"/>
<keyword evidence="9" id="KW-1185">Reference proteome</keyword>
<dbReference type="Proteomes" id="UP001558713">
    <property type="component" value="Unassembled WGS sequence"/>
</dbReference>
<dbReference type="Pfam" id="PF17921">
    <property type="entry name" value="Integrase_H2C2"/>
    <property type="match status" value="1"/>
</dbReference>
<dbReference type="GO" id="GO:0004519">
    <property type="term" value="F:endonuclease activity"/>
    <property type="evidence" value="ECO:0007669"/>
    <property type="project" value="UniProtKB-KW"/>
</dbReference>
<evidence type="ECO:0000256" key="2">
    <source>
        <dbReference type="ARBA" id="ARBA00022695"/>
    </source>
</evidence>
<evidence type="ECO:0000313" key="8">
    <source>
        <dbReference type="EMBL" id="KAL1214696.1"/>
    </source>
</evidence>
<dbReference type="InterPro" id="IPR036397">
    <property type="entry name" value="RNaseH_sf"/>
</dbReference>
<dbReference type="SUPFAM" id="SSF53098">
    <property type="entry name" value="Ribonuclease H-like"/>
    <property type="match status" value="1"/>
</dbReference>
<keyword evidence="4" id="KW-0255">Endonuclease</keyword>
<dbReference type="GO" id="GO:0016787">
    <property type="term" value="F:hydrolase activity"/>
    <property type="evidence" value="ECO:0007669"/>
    <property type="project" value="UniProtKB-KW"/>
</dbReference>
<evidence type="ECO:0000259" key="7">
    <source>
        <dbReference type="PROSITE" id="PS50994"/>
    </source>
</evidence>
<evidence type="ECO:0000256" key="6">
    <source>
        <dbReference type="ARBA" id="ARBA00022918"/>
    </source>
</evidence>